<dbReference type="Proteomes" id="UP000334923">
    <property type="component" value="Unassembled WGS sequence"/>
</dbReference>
<dbReference type="AlphaFoldDB" id="A0A5E6MG79"/>
<protein>
    <submittedName>
        <fullName evidence="2">Uncharacterized protein</fullName>
    </submittedName>
</protein>
<keyword evidence="3" id="KW-1185">Reference proteome</keyword>
<evidence type="ECO:0000313" key="3">
    <source>
        <dbReference type="Proteomes" id="UP000334923"/>
    </source>
</evidence>
<sequence>MPTCATGPDRPLGSVGCEGSPFAGSFEVVFGRLESGAILAERFFEDLSESYRVQLPPSPGCGRSLRDQPALPDRSASHVDASPFTRMPALLFFPRDNNGLRFFHTSSASALPVSRLCSAFMFLRACLLGSPAFLAFSPRDFDHRRCHQQPLRVLPAGAIVARWRSLPPHWAMHPVHGAQEMAANLARQKDGQRLPKLPALANRRFPQSRKGDVGSSRLAHVNQREGLKFRNVCVGCWHSSLPAGFWAVQKTVLITSFSPLYGQDIKRSSAIQDSSPA</sequence>
<feature type="region of interest" description="Disordered" evidence="1">
    <location>
        <begin position="58"/>
        <end position="78"/>
    </location>
</feature>
<evidence type="ECO:0000313" key="2">
    <source>
        <dbReference type="EMBL" id="VVM07360.1"/>
    </source>
</evidence>
<evidence type="ECO:0000256" key="1">
    <source>
        <dbReference type="SAM" id="MobiDB-lite"/>
    </source>
</evidence>
<reference evidence="2 3" key="1">
    <citation type="submission" date="2019-09" db="EMBL/GenBank/DDBJ databases">
        <authorList>
            <person name="Cremers G."/>
        </authorList>
    </citation>
    <scope>NUCLEOTIDE SEQUENCE [LARGE SCALE GENOMIC DNA]</scope>
    <source>
        <strain evidence="2">4A</strain>
    </source>
</reference>
<gene>
    <name evidence="2" type="ORF">MAMT_01707</name>
</gene>
<organism evidence="2 3">
    <name type="scientific">Methylacidimicrobium tartarophylax</name>
    <dbReference type="NCBI Taxonomy" id="1041768"/>
    <lineage>
        <taxon>Bacteria</taxon>
        <taxon>Pseudomonadati</taxon>
        <taxon>Verrucomicrobiota</taxon>
        <taxon>Methylacidimicrobium</taxon>
    </lineage>
</organism>
<proteinExistence type="predicted"/>
<name>A0A5E6MG79_9BACT</name>
<dbReference type="EMBL" id="CABFVA020000090">
    <property type="protein sequence ID" value="VVM07360.1"/>
    <property type="molecule type" value="Genomic_DNA"/>
</dbReference>
<accession>A0A5E6MG79</accession>